<dbReference type="EMBL" id="JBDJPC010000005">
    <property type="protein sequence ID" value="KAL1501983.1"/>
    <property type="molecule type" value="Genomic_DNA"/>
</dbReference>
<dbReference type="CDD" id="cd08954">
    <property type="entry name" value="KR_1_FAS_SDR_x"/>
    <property type="match status" value="1"/>
</dbReference>
<dbReference type="PANTHER" id="PTHR43775:SF23">
    <property type="entry name" value="FATTY ACID SYNTHASE 3"/>
    <property type="match status" value="1"/>
</dbReference>
<evidence type="ECO:0000256" key="6">
    <source>
        <dbReference type="RuleBase" id="RU003694"/>
    </source>
</evidence>
<dbReference type="CDD" id="cd05195">
    <property type="entry name" value="enoyl_red"/>
    <property type="match status" value="1"/>
</dbReference>
<dbReference type="Gene3D" id="3.30.70.3290">
    <property type="match status" value="2"/>
</dbReference>
<dbReference type="InterPro" id="IPR036291">
    <property type="entry name" value="NAD(P)-bd_dom_sf"/>
</dbReference>
<dbReference type="Pfam" id="PF00107">
    <property type="entry name" value="ADH_zinc_N"/>
    <property type="match status" value="1"/>
</dbReference>
<feature type="domain" description="PKS/mFAS DH" evidence="8">
    <location>
        <begin position="728"/>
        <end position="995"/>
    </location>
</feature>
<dbReference type="InterPro" id="IPR013149">
    <property type="entry name" value="ADH-like_C"/>
</dbReference>
<protein>
    <submittedName>
        <fullName evidence="9">Uncharacterized protein</fullName>
    </submittedName>
</protein>
<dbReference type="SUPFAM" id="SSF51735">
    <property type="entry name" value="NAD(P)-binding Rossmann-fold domains"/>
    <property type="match status" value="2"/>
</dbReference>
<dbReference type="InterPro" id="IPR057326">
    <property type="entry name" value="KR_dom"/>
</dbReference>
<dbReference type="CDD" id="cd00833">
    <property type="entry name" value="PKS"/>
    <property type="match status" value="1"/>
</dbReference>
<keyword evidence="4" id="KW-0521">NADP</keyword>
<evidence type="ECO:0000313" key="10">
    <source>
        <dbReference type="Proteomes" id="UP001566132"/>
    </source>
</evidence>
<evidence type="ECO:0000256" key="3">
    <source>
        <dbReference type="ARBA" id="ARBA00022679"/>
    </source>
</evidence>
<dbReference type="PROSITE" id="PS52019">
    <property type="entry name" value="PKS_MFAS_DH"/>
    <property type="match status" value="1"/>
</dbReference>
<evidence type="ECO:0000313" key="9">
    <source>
        <dbReference type="EMBL" id="KAL1501983.1"/>
    </source>
</evidence>
<comment type="similarity">
    <text evidence="6">Belongs to the thiolase-like superfamily. Beta-ketoacyl-ACP synthases family.</text>
</comment>
<dbReference type="InterPro" id="IPR018201">
    <property type="entry name" value="Ketoacyl_synth_AS"/>
</dbReference>
<dbReference type="SMART" id="SM00829">
    <property type="entry name" value="PKS_ER"/>
    <property type="match status" value="1"/>
</dbReference>
<dbReference type="InterPro" id="IPR032821">
    <property type="entry name" value="PKS_assoc"/>
</dbReference>
<gene>
    <name evidence="9" type="ORF">ABEB36_007200</name>
</gene>
<feature type="domain" description="Ketosynthase family 3 (KS3)" evidence="7">
    <location>
        <begin position="19"/>
        <end position="408"/>
    </location>
</feature>
<dbReference type="InterPro" id="IPR014030">
    <property type="entry name" value="Ketoacyl_synth_N"/>
</dbReference>
<dbReference type="Pfam" id="PF08659">
    <property type="entry name" value="KR"/>
    <property type="match status" value="1"/>
</dbReference>
<dbReference type="SMART" id="SM00822">
    <property type="entry name" value="PKS_KR"/>
    <property type="match status" value="1"/>
</dbReference>
<dbReference type="PROSITE" id="PS00606">
    <property type="entry name" value="KS3_1"/>
    <property type="match status" value="1"/>
</dbReference>
<evidence type="ECO:0000259" key="8">
    <source>
        <dbReference type="PROSITE" id="PS52019"/>
    </source>
</evidence>
<feature type="active site" description="Proton donor; for dehydratase activity" evidence="5">
    <location>
        <position position="915"/>
    </location>
</feature>
<dbReference type="GO" id="GO:0016740">
    <property type="term" value="F:transferase activity"/>
    <property type="evidence" value="ECO:0007669"/>
    <property type="project" value="UniProtKB-KW"/>
</dbReference>
<evidence type="ECO:0000256" key="4">
    <source>
        <dbReference type="ARBA" id="ARBA00022857"/>
    </source>
</evidence>
<dbReference type="InterPro" id="IPR014031">
    <property type="entry name" value="Ketoacyl_synth_C"/>
</dbReference>
<dbReference type="Pfam" id="PF16197">
    <property type="entry name" value="KAsynt_C_assoc"/>
    <property type="match status" value="1"/>
</dbReference>
<keyword evidence="1" id="KW-0596">Phosphopantetheine</keyword>
<dbReference type="Gene3D" id="3.40.50.720">
    <property type="entry name" value="NAD(P)-binding Rossmann-like Domain"/>
    <property type="match status" value="1"/>
</dbReference>
<dbReference type="SMART" id="SM00825">
    <property type="entry name" value="PKS_KS"/>
    <property type="match status" value="1"/>
</dbReference>
<dbReference type="FunFam" id="3.40.50.720:FF:000209">
    <property type="entry name" value="Polyketide synthase Pks12"/>
    <property type="match status" value="1"/>
</dbReference>
<dbReference type="Pfam" id="PF02801">
    <property type="entry name" value="Ketoacyl-synt_C"/>
    <property type="match status" value="1"/>
</dbReference>
<dbReference type="InterPro" id="IPR020843">
    <property type="entry name" value="ER"/>
</dbReference>
<dbReference type="PROSITE" id="PS52004">
    <property type="entry name" value="KS3_2"/>
    <property type="match status" value="1"/>
</dbReference>
<keyword evidence="10" id="KW-1185">Reference proteome</keyword>
<feature type="active site" description="Proton acceptor; for dehydratase activity" evidence="5">
    <location>
        <position position="765"/>
    </location>
</feature>
<dbReference type="InterPro" id="IPR013968">
    <property type="entry name" value="PKS_KR"/>
</dbReference>
<feature type="region of interest" description="N-terminal hotdog fold" evidence="5">
    <location>
        <begin position="728"/>
        <end position="850"/>
    </location>
</feature>
<evidence type="ECO:0000256" key="5">
    <source>
        <dbReference type="PROSITE-ProRule" id="PRU01363"/>
    </source>
</evidence>
<dbReference type="SUPFAM" id="SSF50129">
    <property type="entry name" value="GroES-like"/>
    <property type="match status" value="1"/>
</dbReference>
<organism evidence="9 10">
    <name type="scientific">Hypothenemus hampei</name>
    <name type="common">Coffee berry borer</name>
    <dbReference type="NCBI Taxonomy" id="57062"/>
    <lineage>
        <taxon>Eukaryota</taxon>
        <taxon>Metazoa</taxon>
        <taxon>Ecdysozoa</taxon>
        <taxon>Arthropoda</taxon>
        <taxon>Hexapoda</taxon>
        <taxon>Insecta</taxon>
        <taxon>Pterygota</taxon>
        <taxon>Neoptera</taxon>
        <taxon>Endopterygota</taxon>
        <taxon>Coleoptera</taxon>
        <taxon>Polyphaga</taxon>
        <taxon>Cucujiformia</taxon>
        <taxon>Curculionidae</taxon>
        <taxon>Scolytinae</taxon>
        <taxon>Hypothenemus</taxon>
    </lineage>
</organism>
<dbReference type="PANTHER" id="PTHR43775">
    <property type="entry name" value="FATTY ACID SYNTHASE"/>
    <property type="match status" value="1"/>
</dbReference>
<accession>A0ABD1ETQ2</accession>
<dbReference type="Pfam" id="PF21149">
    <property type="entry name" value="FAS_pseudo-KR"/>
    <property type="match status" value="1"/>
</dbReference>
<dbReference type="SUPFAM" id="SSF53901">
    <property type="entry name" value="Thiolase-like"/>
    <property type="match status" value="1"/>
</dbReference>
<dbReference type="SUPFAM" id="SSF53474">
    <property type="entry name" value="alpha/beta-Hydrolases"/>
    <property type="match status" value="1"/>
</dbReference>
<dbReference type="InterPro" id="IPR029058">
    <property type="entry name" value="AB_hydrolase_fold"/>
</dbReference>
<dbReference type="InterPro" id="IPR049900">
    <property type="entry name" value="PKS_mFAS_DH"/>
</dbReference>
<feature type="region of interest" description="C-terminal hotdog fold" evidence="5">
    <location>
        <begin position="865"/>
        <end position="995"/>
    </location>
</feature>
<dbReference type="InterPro" id="IPR042104">
    <property type="entry name" value="PKS_dehydratase_sf"/>
</dbReference>
<dbReference type="Gene3D" id="3.40.50.1820">
    <property type="entry name" value="alpha/beta hydrolase"/>
    <property type="match status" value="1"/>
</dbReference>
<dbReference type="Gene3D" id="3.40.47.10">
    <property type="match status" value="1"/>
</dbReference>
<proteinExistence type="inferred from homology"/>
<evidence type="ECO:0000259" key="7">
    <source>
        <dbReference type="PROSITE" id="PS52004"/>
    </source>
</evidence>
<dbReference type="Gene3D" id="3.90.180.10">
    <property type="entry name" value="Medium-chain alcohol dehydrogenases, catalytic domain"/>
    <property type="match status" value="1"/>
</dbReference>
<dbReference type="Pfam" id="PF00109">
    <property type="entry name" value="ketoacyl-synt"/>
    <property type="match status" value="1"/>
</dbReference>
<keyword evidence="2" id="KW-0597">Phosphoprotein</keyword>
<dbReference type="InterPro" id="IPR011032">
    <property type="entry name" value="GroES-like_sf"/>
</dbReference>
<comment type="caution">
    <text evidence="9">The sequence shown here is derived from an EMBL/GenBank/DDBJ whole genome shotgun (WGS) entry which is preliminary data.</text>
</comment>
<dbReference type="Proteomes" id="UP001566132">
    <property type="component" value="Unassembled WGS sequence"/>
</dbReference>
<dbReference type="InterPro" id="IPR049391">
    <property type="entry name" value="FAS_pseudo-KR"/>
</dbReference>
<dbReference type="Gene3D" id="3.40.366.10">
    <property type="entry name" value="Malonyl-Coenzyme A Acyl Carrier Protein, domain 2"/>
    <property type="match status" value="1"/>
</dbReference>
<dbReference type="InterPro" id="IPR016039">
    <property type="entry name" value="Thiolase-like"/>
</dbReference>
<evidence type="ECO:0000256" key="1">
    <source>
        <dbReference type="ARBA" id="ARBA00022450"/>
    </source>
</evidence>
<keyword evidence="3 6" id="KW-0808">Transferase</keyword>
<dbReference type="InterPro" id="IPR050091">
    <property type="entry name" value="PKS_NRPS_Biosynth_Enz"/>
</dbReference>
<dbReference type="InterPro" id="IPR020841">
    <property type="entry name" value="PKS_Beta-ketoAc_synthase_dom"/>
</dbReference>
<sequence length="2111" mass="236368">MENSLRLKFGRILSQPPSNEEVVISGISGAFPSADTIEEFEKNLQNKVNMTTRKATEHGVIGVGLFKDKTKFDSGSFAMHLNQSRSLHPIGKLLLEKCYECIFDAGLNPSDLEGTRTGVYMGFCFSEVFLNDVLGYMRSALVNRISAHLKVQGPSVVLDTACSSTGYALDTAYKAIRMGQLDYAIICGAHFLTENITMQFKRLGMLSSDGYSKPFDAKGTGYVRSEGAVAILLQKSANSKRIYAKCIHTKSNCNGFQEQGIMHPSFDAQFQLLDEIYMESGVKLSQVDYVEAHGTGTIVGDPIEVDCLDKFFFPKRQSPILIGSVKSSIGHTEAVSILCSIAKVILAFESGKILPNINYNTPRENLHGIIEGRFKVVTESTPLPSEDSIVGINNSGFGGANAHAILQRFSKRKIHNELPEDLPRLVCVSGRTEEAVQVLLNDIEEKFDVEHIGLIHNIFRKPINNHMFRGYLIVSKNGSLKQSVSKVTLKKNSLIVIFGDLMEISIKFLIDLLALPLLSNFNNQLLQLLAKCKIDFKTINSESPSILKNLLFQLTVAELLKLLEIQYDGVFGYSFGHFACSYYKGSLGLKELVECIAIILKYGKRMGINGSPNVKIDSFMVFKKEIQEDFKKVLPQSVAKHFLEKLFNGPEEYRLHRKYTYVLEIGLSHHQNKSISFGGQLDLLGVLDILGRLFELGVQPQIQFLYPKVEFPVSRGTPMISSKIKWKHNRVWTTDCPLVKNALPKNVYVFEINVDIAIWTDLQGHLIDGRLLLPAICYLDLVWDVFSKLSNTRKANLKVTFENCKFLKACNVSKSLTLEVMIQNSSGNFEICEKDVVVMTGRVSIANKADSLLANSVRQSKEQKNDILLNTKDIYKELHLRGYNYKGKFKSLAEANASGTQGKIKWQGNWVTFIDNMLQMKILSYDTRSLYVPTEIKKLTIDPTLHTKIINQLKNKNSAEVELSVTVDPDTGIISSGGMTIEGLMASPISRKKTTAVPVLEKYQFVSNQDHIPMHESIRVFMQVFLENHSTELKISVVELNQEGYNPIGPVIREVLDDQPLVQSNIVLLTDQTLELEGVTVENKNLSNYSDYSVVVAGNLLTNNQLFTEANGAVKAKDGYLISREPLNINVLETNLLNFDILNAYNTGEEQLVFLRRSVTSNSANTFIKIEKFNWLKELKEAIEEKMNVIIWCQNETTNGIIGLINCLRREPETHNVRALFILDNAPKFDPELPFYKNQLSKGFAINVYANKSWGTYRHLRLENVQEVESEHCFINSKNLGDLSSLKWFEGPLSLKNHDSDLDLIQVYYSALNFKDVMLASARISPDSVSTDRREQQCMQGFEFSGKTQSGKRVMGMLKAGALSTLVKVDPVLLWEVPQHWSLKDAVTVPVVYSTCLYALVLFGKIKPSNSVLIHSGTGGIGQAAINICLNMGCKIFITVGTEEKRAFIRENFPQINENCIGNSRDLSFEQMIMRETHGKGVDIILNSLAEEKLETSVRCLSPNGRFLEIGKFDMSKNNSLKLLPFKNGGSYHGIMLDQLISEQEFVKFNLNKLLQKFIDSGAVKPLMYTVFEKNNIEQAYRFMTTGKHIGKVLVEIQNENSESNPIKFKGLPYYFCLPDKSYVICGGLGGFGLELVDWLVLRGARNLVLTSRNGIKTGYQAYRIKIWNSYGCNIKIFTEDIANKTGCENLLNVANSLAPVVAIFNLAVLLKDAIFANQTEESFEISFRPKAFATQNLDVVSRYLCPQLRDFVIFSSVSCGRGNAGQTNYGMSNSVMERICEKRHKDGYPALAVQWGAIGDVGLVAELQENHIELEIGGTLQQSISSCLQVLDTLLKQKESAIVSSMVVAEKRVKDQSGDIMQNIATILGIEGVCHFLSNLTQLLDVKAFGINYISSMQQDSFPEMAEILLPFVLELIEPNKPFHIIAHSLGSIVALEIIKRLESLGYNGTVTFLDGSPTVVKWAIKQKSKLNNMDDILIEEILKNQLGNTEAQKIMTDIVRSPLLEDKLHILSTNLKMNGYTEDFVINATTAILKRMKACDYTPAVGKLKSKVYLFKPKNFTQSIQFGDDYDLGQYFEKQVVVKEFEGTHNTILENKDLAAAIMNILCEV</sequence>
<name>A0ABD1ETQ2_HYPHA</name>
<dbReference type="InterPro" id="IPR001227">
    <property type="entry name" value="Ac_transferase_dom_sf"/>
</dbReference>
<dbReference type="Gene3D" id="3.10.129.110">
    <property type="entry name" value="Polyketide synthase dehydratase"/>
    <property type="match status" value="1"/>
</dbReference>
<reference evidence="9 10" key="1">
    <citation type="submission" date="2024-05" db="EMBL/GenBank/DDBJ databases">
        <title>Genetic variation in Jamaican populations of the coffee berry borer (Hypothenemus hampei).</title>
        <authorList>
            <person name="Errbii M."/>
            <person name="Myrie A."/>
        </authorList>
    </citation>
    <scope>NUCLEOTIDE SEQUENCE [LARGE SCALE GENOMIC DNA]</scope>
    <source>
        <strain evidence="9">JA-Hopewell-2020-01-JO</strain>
        <tissue evidence="9">Whole body</tissue>
    </source>
</reference>
<evidence type="ECO:0000256" key="2">
    <source>
        <dbReference type="ARBA" id="ARBA00022553"/>
    </source>
</evidence>